<dbReference type="GO" id="GO:0016887">
    <property type="term" value="F:ATP hydrolysis activity"/>
    <property type="evidence" value="ECO:0007669"/>
    <property type="project" value="InterPro"/>
</dbReference>
<dbReference type="PANTHER" id="PTHR43581:SF2">
    <property type="entry name" value="EXCINUCLEASE ATPASE SUBUNIT"/>
    <property type="match status" value="1"/>
</dbReference>
<feature type="domain" description="AAA+ ATPase" evidence="1">
    <location>
        <begin position="28"/>
        <end position="273"/>
    </location>
</feature>
<proteinExistence type="predicted"/>
<dbReference type="AlphaFoldDB" id="A0A6S6T6T5"/>
<dbReference type="InterPro" id="IPR051396">
    <property type="entry name" value="Bact_Antivir_Def_Nuclease"/>
</dbReference>
<dbReference type="Pfam" id="PF13304">
    <property type="entry name" value="AAA_21"/>
    <property type="match status" value="1"/>
</dbReference>
<reference evidence="2" key="1">
    <citation type="submission" date="2020-01" db="EMBL/GenBank/DDBJ databases">
        <authorList>
            <person name="Meier V. D."/>
            <person name="Meier V D."/>
        </authorList>
    </citation>
    <scope>NUCLEOTIDE SEQUENCE</scope>
    <source>
        <strain evidence="2">HLG_WM_MAG_03</strain>
    </source>
</reference>
<evidence type="ECO:0000313" key="2">
    <source>
        <dbReference type="EMBL" id="CAA6812165.1"/>
    </source>
</evidence>
<dbReference type="InterPro" id="IPR027417">
    <property type="entry name" value="P-loop_NTPase"/>
</dbReference>
<dbReference type="InterPro" id="IPR003959">
    <property type="entry name" value="ATPase_AAA_core"/>
</dbReference>
<dbReference type="EMBL" id="CACVAR010000212">
    <property type="protein sequence ID" value="CAA6812165.1"/>
    <property type="molecule type" value="Genomic_DNA"/>
</dbReference>
<gene>
    <name evidence="2" type="ORF">HELGO_WM41233</name>
</gene>
<dbReference type="PANTHER" id="PTHR43581">
    <property type="entry name" value="ATP/GTP PHOSPHATASE"/>
    <property type="match status" value="1"/>
</dbReference>
<accession>A0A6S6T6T5</accession>
<evidence type="ECO:0000259" key="1">
    <source>
        <dbReference type="SMART" id="SM00382"/>
    </source>
</evidence>
<name>A0A6S6T6T5_9BACT</name>
<sequence length="363" mass="42478">MKLRKLHIEDYKMFKDFDIDFVDENDEALPIVVLAGVNGSGKTTLLEVINEDFNELTDESDEYIEYEIISGSIKNTNKPQKENKIGSVEVREFDTKNGIVYLSSGIDDTKKVADEFVKTFYFFLKEKDYRPSEITEYFTQYMKDIFNDLDIGFKYSHLDKEDKVWFTSDDSDGYYYTDKDNEENVLFTIDELSTGQKTLLSKILYIYFKDYKDKVILIDEPELSLHPKWQNQILSVYEKLAEKNNCQIIIATHSPHIIGSVKPEYLRVLKKVNDKIEVAQYTQSYGLEFSQILTDIMGVEYLRTPEVAKKMTHVKSMIIANNYDSDEFKKEWDELENMLGKNYLDLKLLKLEIASRRKSASNK</sequence>
<keyword evidence="2" id="KW-0067">ATP-binding</keyword>
<keyword evidence="2" id="KW-0547">Nucleotide-binding</keyword>
<organism evidence="2">
    <name type="scientific">uncultured Sulfurovum sp</name>
    <dbReference type="NCBI Taxonomy" id="269237"/>
    <lineage>
        <taxon>Bacteria</taxon>
        <taxon>Pseudomonadati</taxon>
        <taxon>Campylobacterota</taxon>
        <taxon>Epsilonproteobacteria</taxon>
        <taxon>Campylobacterales</taxon>
        <taxon>Sulfurovaceae</taxon>
        <taxon>Sulfurovum</taxon>
        <taxon>environmental samples</taxon>
    </lineage>
</organism>
<dbReference type="Gene3D" id="3.40.50.300">
    <property type="entry name" value="P-loop containing nucleotide triphosphate hydrolases"/>
    <property type="match status" value="1"/>
</dbReference>
<dbReference type="InterPro" id="IPR003593">
    <property type="entry name" value="AAA+_ATPase"/>
</dbReference>
<dbReference type="SUPFAM" id="SSF52540">
    <property type="entry name" value="P-loop containing nucleoside triphosphate hydrolases"/>
    <property type="match status" value="1"/>
</dbReference>
<dbReference type="GO" id="GO:0005524">
    <property type="term" value="F:ATP binding"/>
    <property type="evidence" value="ECO:0007669"/>
    <property type="project" value="UniProtKB-KW"/>
</dbReference>
<protein>
    <submittedName>
        <fullName evidence="2">ATP-binding protein</fullName>
    </submittedName>
</protein>
<dbReference type="SMART" id="SM00382">
    <property type="entry name" value="AAA"/>
    <property type="match status" value="1"/>
</dbReference>